<dbReference type="CDD" id="cd00075">
    <property type="entry name" value="HATPase"/>
    <property type="match status" value="1"/>
</dbReference>
<accession>A0A3D8J1M3</accession>
<dbReference type="InterPro" id="IPR036097">
    <property type="entry name" value="HisK_dim/P_sf"/>
</dbReference>
<dbReference type="Proteomes" id="UP000257045">
    <property type="component" value="Unassembled WGS sequence"/>
</dbReference>
<evidence type="ECO:0000256" key="5">
    <source>
        <dbReference type="ARBA" id="ARBA00022553"/>
    </source>
</evidence>
<dbReference type="CDD" id="cd00082">
    <property type="entry name" value="HisKA"/>
    <property type="match status" value="1"/>
</dbReference>
<dbReference type="SMART" id="SM00388">
    <property type="entry name" value="HisKA"/>
    <property type="match status" value="1"/>
</dbReference>
<proteinExistence type="predicted"/>
<comment type="subcellular location">
    <subcellularLocation>
        <location evidence="2">Cell membrane</location>
        <topology evidence="2">Multi-pass membrane protein</topology>
    </subcellularLocation>
</comment>
<dbReference type="Pfam" id="PF00512">
    <property type="entry name" value="HisKA"/>
    <property type="match status" value="1"/>
</dbReference>
<evidence type="ECO:0000256" key="12">
    <source>
        <dbReference type="ARBA" id="ARBA00023012"/>
    </source>
</evidence>
<evidence type="ECO:0000256" key="2">
    <source>
        <dbReference type="ARBA" id="ARBA00004651"/>
    </source>
</evidence>
<evidence type="ECO:0000256" key="14">
    <source>
        <dbReference type="SAM" id="Phobius"/>
    </source>
</evidence>
<evidence type="ECO:0000256" key="6">
    <source>
        <dbReference type="ARBA" id="ARBA00022679"/>
    </source>
</evidence>
<evidence type="ECO:0000256" key="10">
    <source>
        <dbReference type="ARBA" id="ARBA00022840"/>
    </source>
</evidence>
<evidence type="ECO:0000256" key="9">
    <source>
        <dbReference type="ARBA" id="ARBA00022777"/>
    </source>
</evidence>
<evidence type="ECO:0000256" key="11">
    <source>
        <dbReference type="ARBA" id="ARBA00022989"/>
    </source>
</evidence>
<keyword evidence="4" id="KW-1003">Cell membrane</keyword>
<dbReference type="AlphaFoldDB" id="A0A3D8J1M3"/>
<evidence type="ECO:0000313" key="16">
    <source>
        <dbReference type="EMBL" id="RDU71388.1"/>
    </source>
</evidence>
<keyword evidence="12" id="KW-0902">Two-component regulatory system</keyword>
<keyword evidence="10" id="KW-0067">ATP-binding</keyword>
<evidence type="ECO:0000256" key="7">
    <source>
        <dbReference type="ARBA" id="ARBA00022692"/>
    </source>
</evidence>
<gene>
    <name evidence="16" type="ORF">CQA58_02250</name>
</gene>
<protein>
    <recommendedName>
        <fullName evidence="3">histidine kinase</fullName>
        <ecNumber evidence="3">2.7.13.3</ecNumber>
    </recommendedName>
</protein>
<feature type="domain" description="Histidine kinase" evidence="15">
    <location>
        <begin position="175"/>
        <end position="370"/>
    </location>
</feature>
<dbReference type="EMBL" id="NXLV01000003">
    <property type="protein sequence ID" value="RDU71388.1"/>
    <property type="molecule type" value="Genomic_DNA"/>
</dbReference>
<dbReference type="GO" id="GO:0005524">
    <property type="term" value="F:ATP binding"/>
    <property type="evidence" value="ECO:0007669"/>
    <property type="project" value="UniProtKB-KW"/>
</dbReference>
<dbReference type="GO" id="GO:0000155">
    <property type="term" value="F:phosphorelay sensor kinase activity"/>
    <property type="evidence" value="ECO:0007669"/>
    <property type="project" value="InterPro"/>
</dbReference>
<dbReference type="InterPro" id="IPR003594">
    <property type="entry name" value="HATPase_dom"/>
</dbReference>
<evidence type="ECO:0000256" key="8">
    <source>
        <dbReference type="ARBA" id="ARBA00022741"/>
    </source>
</evidence>
<reference evidence="16 17" key="1">
    <citation type="submission" date="2018-04" db="EMBL/GenBank/DDBJ databases">
        <title>Novel Campyloabacter and Helicobacter Species and Strains.</title>
        <authorList>
            <person name="Mannion A.J."/>
            <person name="Shen Z."/>
            <person name="Fox J.G."/>
        </authorList>
    </citation>
    <scope>NUCLEOTIDE SEQUENCE [LARGE SCALE GENOMIC DNA]</scope>
    <source>
        <strain evidence="16 17">MIT 04-9366</strain>
    </source>
</reference>
<evidence type="ECO:0000256" key="3">
    <source>
        <dbReference type="ARBA" id="ARBA00012438"/>
    </source>
</evidence>
<comment type="catalytic activity">
    <reaction evidence="1">
        <text>ATP + protein L-histidine = ADP + protein N-phospho-L-histidine.</text>
        <dbReference type="EC" id="2.7.13.3"/>
    </reaction>
</comment>
<dbReference type="GO" id="GO:0005886">
    <property type="term" value="C:plasma membrane"/>
    <property type="evidence" value="ECO:0007669"/>
    <property type="project" value="UniProtKB-SubCell"/>
</dbReference>
<sequence length="370" mass="42702">MGFYIFSSVFLLGVIAFLVFAIQRKQIDENIHNQMLLKSSQIASMIISQQMSAGHKELKSDFLEEFGDKNSQFTLFDIDKKPIYGNLHWEYIQEGFVVKDNIAYLLNQGAYGHLGVEWILIKTDFSQKIDDLIFWIVIVALVCLVFLMIFGFILGKMFLKPMRDGVVYLDHFIKDITHELNTPISALMMSTNSLKTGVSEVKISRILKACKRIHFLYSNLTFLFLGEIRESKENIDLSALLKNRLEMFEEHFREKQITLQLQTIEKLIIFADKEALNQMVDNLLSNAIKYNLIGGVICLTLTEKSIKIQNSGKPIPKELFSSLKQRYKRGNHHIQGYGIGLDIINKVTQNYDWDFSISIQNNLNTFEIVF</sequence>
<dbReference type="InterPro" id="IPR003661">
    <property type="entry name" value="HisK_dim/P_dom"/>
</dbReference>
<dbReference type="SUPFAM" id="SSF55874">
    <property type="entry name" value="ATPase domain of HSP90 chaperone/DNA topoisomerase II/histidine kinase"/>
    <property type="match status" value="1"/>
</dbReference>
<keyword evidence="8" id="KW-0547">Nucleotide-binding</keyword>
<keyword evidence="13 14" id="KW-0472">Membrane</keyword>
<keyword evidence="9" id="KW-0418">Kinase</keyword>
<dbReference type="EC" id="2.7.13.3" evidence="3"/>
<keyword evidence="5" id="KW-0597">Phosphoprotein</keyword>
<dbReference type="PANTHER" id="PTHR45528:SF1">
    <property type="entry name" value="SENSOR HISTIDINE KINASE CPXA"/>
    <property type="match status" value="1"/>
</dbReference>
<keyword evidence="7 14" id="KW-0812">Transmembrane</keyword>
<evidence type="ECO:0000256" key="13">
    <source>
        <dbReference type="ARBA" id="ARBA00023136"/>
    </source>
</evidence>
<organism evidence="16 17">
    <name type="scientific">Helicobacter brantae</name>
    <dbReference type="NCBI Taxonomy" id="375927"/>
    <lineage>
        <taxon>Bacteria</taxon>
        <taxon>Pseudomonadati</taxon>
        <taxon>Campylobacterota</taxon>
        <taxon>Epsilonproteobacteria</taxon>
        <taxon>Campylobacterales</taxon>
        <taxon>Helicobacteraceae</taxon>
        <taxon>Helicobacter</taxon>
    </lineage>
</organism>
<keyword evidence="6" id="KW-0808">Transferase</keyword>
<dbReference type="InterPro" id="IPR036890">
    <property type="entry name" value="HATPase_C_sf"/>
</dbReference>
<keyword evidence="17" id="KW-1185">Reference proteome</keyword>
<feature type="transmembrane region" description="Helical" evidence="14">
    <location>
        <begin position="132"/>
        <end position="154"/>
    </location>
</feature>
<dbReference type="SMART" id="SM00387">
    <property type="entry name" value="HATPase_c"/>
    <property type="match status" value="1"/>
</dbReference>
<dbReference type="Pfam" id="PF02518">
    <property type="entry name" value="HATPase_c"/>
    <property type="match status" value="1"/>
</dbReference>
<dbReference type="SUPFAM" id="SSF47384">
    <property type="entry name" value="Homodimeric domain of signal transducing histidine kinase"/>
    <property type="match status" value="1"/>
</dbReference>
<comment type="caution">
    <text evidence="16">The sequence shown here is derived from an EMBL/GenBank/DDBJ whole genome shotgun (WGS) entry which is preliminary data.</text>
</comment>
<dbReference type="InterPro" id="IPR005467">
    <property type="entry name" value="His_kinase_dom"/>
</dbReference>
<evidence type="ECO:0000259" key="15">
    <source>
        <dbReference type="PROSITE" id="PS50109"/>
    </source>
</evidence>
<evidence type="ECO:0000256" key="4">
    <source>
        <dbReference type="ARBA" id="ARBA00022475"/>
    </source>
</evidence>
<evidence type="ECO:0000256" key="1">
    <source>
        <dbReference type="ARBA" id="ARBA00000085"/>
    </source>
</evidence>
<keyword evidence="11 14" id="KW-1133">Transmembrane helix</keyword>
<evidence type="ECO:0000313" key="17">
    <source>
        <dbReference type="Proteomes" id="UP000257045"/>
    </source>
</evidence>
<dbReference type="PANTHER" id="PTHR45528">
    <property type="entry name" value="SENSOR HISTIDINE KINASE CPXA"/>
    <property type="match status" value="1"/>
</dbReference>
<dbReference type="Gene3D" id="3.30.565.10">
    <property type="entry name" value="Histidine kinase-like ATPase, C-terminal domain"/>
    <property type="match status" value="1"/>
</dbReference>
<dbReference type="InterPro" id="IPR050398">
    <property type="entry name" value="HssS/ArlS-like"/>
</dbReference>
<dbReference type="PROSITE" id="PS50109">
    <property type="entry name" value="HIS_KIN"/>
    <property type="match status" value="1"/>
</dbReference>
<name>A0A3D8J1M3_9HELI</name>